<sequence>MGYQLKDVCYSTEAMAQDAYAQSMQPAFVVNDTTSVFFYPEKISGSWCMGSHSLSNGSISQCPGINFPTFATCTDNSDPTASFQTGMELGSAVAGVCVIAFLWRYLRVRH</sequence>
<protein>
    <submittedName>
        <fullName evidence="2">Uncharacterized protein</fullName>
    </submittedName>
</protein>
<evidence type="ECO:0000256" key="1">
    <source>
        <dbReference type="SAM" id="Phobius"/>
    </source>
</evidence>
<keyword evidence="1" id="KW-0812">Transmembrane</keyword>
<dbReference type="EMBL" id="SSGG01000080">
    <property type="protein sequence ID" value="TXI36676.1"/>
    <property type="molecule type" value="Genomic_DNA"/>
</dbReference>
<evidence type="ECO:0000313" key="3">
    <source>
        <dbReference type="Proteomes" id="UP000321374"/>
    </source>
</evidence>
<evidence type="ECO:0000313" key="2">
    <source>
        <dbReference type="EMBL" id="TXI36676.1"/>
    </source>
</evidence>
<keyword evidence="1" id="KW-0472">Membrane</keyword>
<name>A0A5C7WH31_METME</name>
<reference evidence="2 3" key="1">
    <citation type="submission" date="2018-09" db="EMBL/GenBank/DDBJ databases">
        <title>Metagenome Assembled Genomes from an Advanced Water Purification Facility.</title>
        <authorList>
            <person name="Stamps B.W."/>
            <person name="Spear J.R."/>
        </authorList>
    </citation>
    <scope>NUCLEOTIDE SEQUENCE [LARGE SCALE GENOMIC DNA]</scope>
    <source>
        <strain evidence="2">Bin_42_2</strain>
    </source>
</reference>
<accession>A0A5C7WH31</accession>
<comment type="caution">
    <text evidence="2">The sequence shown here is derived from an EMBL/GenBank/DDBJ whole genome shotgun (WGS) entry which is preliminary data.</text>
</comment>
<feature type="transmembrane region" description="Helical" evidence="1">
    <location>
        <begin position="89"/>
        <end position="106"/>
    </location>
</feature>
<organism evidence="2 3">
    <name type="scientific">Methylophilus methylotrophus</name>
    <name type="common">Bacterium W3A1</name>
    <dbReference type="NCBI Taxonomy" id="17"/>
    <lineage>
        <taxon>Bacteria</taxon>
        <taxon>Pseudomonadati</taxon>
        <taxon>Pseudomonadota</taxon>
        <taxon>Betaproteobacteria</taxon>
        <taxon>Nitrosomonadales</taxon>
        <taxon>Methylophilaceae</taxon>
        <taxon>Methylophilus</taxon>
    </lineage>
</organism>
<proteinExistence type="predicted"/>
<dbReference type="AlphaFoldDB" id="A0A5C7WH31"/>
<dbReference type="Proteomes" id="UP000321374">
    <property type="component" value="Unassembled WGS sequence"/>
</dbReference>
<keyword evidence="1" id="KW-1133">Transmembrane helix</keyword>
<gene>
    <name evidence="2" type="ORF">E6Q51_05035</name>
</gene>